<dbReference type="EMBL" id="CP036349">
    <property type="protein sequence ID" value="QDV75882.1"/>
    <property type="molecule type" value="Genomic_DNA"/>
</dbReference>
<feature type="chain" id="PRO_5021870656" description="PEP-CTERM protein-sorting domain-containing protein" evidence="2">
    <location>
        <begin position="24"/>
        <end position="405"/>
    </location>
</feature>
<feature type="region of interest" description="Disordered" evidence="1">
    <location>
        <begin position="43"/>
        <end position="64"/>
    </location>
</feature>
<dbReference type="Proteomes" id="UP000316426">
    <property type="component" value="Chromosome"/>
</dbReference>
<dbReference type="NCBIfam" id="TIGR02595">
    <property type="entry name" value="PEP_CTERM"/>
    <property type="match status" value="1"/>
</dbReference>
<keyword evidence="2" id="KW-0732">Signal</keyword>
<proteinExistence type="predicted"/>
<gene>
    <name evidence="3" type="ORF">Spa11_41050</name>
</gene>
<evidence type="ECO:0008006" key="5">
    <source>
        <dbReference type="Google" id="ProtNLM"/>
    </source>
</evidence>
<dbReference type="KEGG" id="bmei:Spa11_41050"/>
<evidence type="ECO:0000256" key="2">
    <source>
        <dbReference type="SAM" id="SignalP"/>
    </source>
</evidence>
<name>A0A518KDK8_9BACT</name>
<feature type="compositionally biased region" description="Polar residues" evidence="1">
    <location>
        <begin position="43"/>
        <end position="53"/>
    </location>
</feature>
<evidence type="ECO:0000313" key="4">
    <source>
        <dbReference type="Proteomes" id="UP000316426"/>
    </source>
</evidence>
<sequence precursor="true">MTFTLAKSAALAAVLALPLAAGAQTPFAGEDFDGGATNGGFSSTGLTFTPNNDGTGRPRGTFGTGSGSIFDRWGEVSTADADNLPFGVVDESLDGFPGDTAGFVSEFKTDDFVLGVDTVNSNNPDGSGAVSASMSFDISGRSNLVMSIDMGMLGDFEEADLYEFNYSIDGGPSQLAFRVQGKTGPFYSWTMDDGTFVDRFTNTFFTPAEWQDLIDFGPTPGVIDYHPDDDGTNGDTTPQDGIISVNFASGPEDVRAYLDGSFDTAEFNPPKDPLVVTTGDGSLVEEQLIADFATYTTALVGSGSTLTLTINGVSDGGDEYFAFDNILLSEAAGLTGDYNSDGKVDAADYTVWRDGNSPDSSQTGYDAWADNYGATSTPPAVSVPEPTSLAVLLSAAAGLFAARRR</sequence>
<feature type="signal peptide" evidence="2">
    <location>
        <begin position="1"/>
        <end position="23"/>
    </location>
</feature>
<dbReference type="RefSeq" id="WP_145116040.1">
    <property type="nucleotide sequence ID" value="NZ_CP036349.1"/>
</dbReference>
<dbReference type="InterPro" id="IPR013424">
    <property type="entry name" value="Ice-binding_C"/>
</dbReference>
<evidence type="ECO:0000313" key="3">
    <source>
        <dbReference type="EMBL" id="QDV75882.1"/>
    </source>
</evidence>
<organism evidence="3 4">
    <name type="scientific">Botrimarina mediterranea</name>
    <dbReference type="NCBI Taxonomy" id="2528022"/>
    <lineage>
        <taxon>Bacteria</taxon>
        <taxon>Pseudomonadati</taxon>
        <taxon>Planctomycetota</taxon>
        <taxon>Planctomycetia</taxon>
        <taxon>Pirellulales</taxon>
        <taxon>Lacipirellulaceae</taxon>
        <taxon>Botrimarina</taxon>
    </lineage>
</organism>
<reference evidence="3 4" key="1">
    <citation type="submission" date="2019-02" db="EMBL/GenBank/DDBJ databases">
        <title>Deep-cultivation of Planctomycetes and their phenomic and genomic characterization uncovers novel biology.</title>
        <authorList>
            <person name="Wiegand S."/>
            <person name="Jogler M."/>
            <person name="Boedeker C."/>
            <person name="Pinto D."/>
            <person name="Vollmers J."/>
            <person name="Rivas-Marin E."/>
            <person name="Kohn T."/>
            <person name="Peeters S.H."/>
            <person name="Heuer A."/>
            <person name="Rast P."/>
            <person name="Oberbeckmann S."/>
            <person name="Bunk B."/>
            <person name="Jeske O."/>
            <person name="Meyerdierks A."/>
            <person name="Storesund J.E."/>
            <person name="Kallscheuer N."/>
            <person name="Luecker S."/>
            <person name="Lage O.M."/>
            <person name="Pohl T."/>
            <person name="Merkel B.J."/>
            <person name="Hornburger P."/>
            <person name="Mueller R.-W."/>
            <person name="Bruemmer F."/>
            <person name="Labrenz M."/>
            <person name="Spormann A.M."/>
            <person name="Op den Camp H."/>
            <person name="Overmann J."/>
            <person name="Amann R."/>
            <person name="Jetten M.S.M."/>
            <person name="Mascher T."/>
            <person name="Medema M.H."/>
            <person name="Devos D.P."/>
            <person name="Kaster A.-K."/>
            <person name="Ovreas L."/>
            <person name="Rohde M."/>
            <person name="Galperin M.Y."/>
            <person name="Jogler C."/>
        </authorList>
    </citation>
    <scope>NUCLEOTIDE SEQUENCE [LARGE SCALE GENOMIC DNA]</scope>
    <source>
        <strain evidence="3 4">Spa11</strain>
    </source>
</reference>
<accession>A0A518KDK8</accession>
<evidence type="ECO:0000256" key="1">
    <source>
        <dbReference type="SAM" id="MobiDB-lite"/>
    </source>
</evidence>
<keyword evidence="4" id="KW-1185">Reference proteome</keyword>
<protein>
    <recommendedName>
        <fullName evidence="5">PEP-CTERM protein-sorting domain-containing protein</fullName>
    </recommendedName>
</protein>
<dbReference type="AlphaFoldDB" id="A0A518KDK8"/>